<dbReference type="NCBIfam" id="TIGR01498">
    <property type="entry name" value="folK"/>
    <property type="match status" value="1"/>
</dbReference>
<evidence type="ECO:0000256" key="5">
    <source>
        <dbReference type="ARBA" id="ARBA00022679"/>
    </source>
</evidence>
<dbReference type="Pfam" id="PF01288">
    <property type="entry name" value="HPPK"/>
    <property type="match status" value="1"/>
</dbReference>
<evidence type="ECO:0000256" key="8">
    <source>
        <dbReference type="ARBA" id="ARBA00022840"/>
    </source>
</evidence>
<evidence type="ECO:0000256" key="10">
    <source>
        <dbReference type="ARBA" id="ARBA00029409"/>
    </source>
</evidence>
<evidence type="ECO:0000259" key="14">
    <source>
        <dbReference type="Pfam" id="PF01288"/>
    </source>
</evidence>
<dbReference type="AlphaFoldDB" id="A0A953M2B0"/>
<organism evidence="15 16">
    <name type="scientific">Candidatus Nitrobium versatile</name>
    <dbReference type="NCBI Taxonomy" id="2884831"/>
    <lineage>
        <taxon>Bacteria</taxon>
        <taxon>Pseudomonadati</taxon>
        <taxon>Nitrospirota</taxon>
        <taxon>Nitrospiria</taxon>
        <taxon>Nitrospirales</taxon>
        <taxon>Nitrospiraceae</taxon>
        <taxon>Candidatus Nitrobium</taxon>
    </lineage>
</organism>
<dbReference type="Proteomes" id="UP000705867">
    <property type="component" value="Unassembled WGS sequence"/>
</dbReference>
<dbReference type="InterPro" id="IPR035907">
    <property type="entry name" value="Hppk_sf"/>
</dbReference>
<evidence type="ECO:0000256" key="7">
    <source>
        <dbReference type="ARBA" id="ARBA00022777"/>
    </source>
</evidence>
<reference evidence="15" key="2">
    <citation type="submission" date="2021-08" db="EMBL/GenBank/DDBJ databases">
        <authorList>
            <person name="Dalcin Martins P."/>
        </authorList>
    </citation>
    <scope>NUCLEOTIDE SEQUENCE</scope>
    <source>
        <strain evidence="15">MAG_39</strain>
    </source>
</reference>
<evidence type="ECO:0000256" key="13">
    <source>
        <dbReference type="SAM" id="MobiDB-lite"/>
    </source>
</evidence>
<proteinExistence type="inferred from homology"/>
<keyword evidence="8" id="KW-0067">ATP-binding</keyword>
<evidence type="ECO:0000256" key="3">
    <source>
        <dbReference type="ARBA" id="ARBA00013253"/>
    </source>
</evidence>
<evidence type="ECO:0000256" key="1">
    <source>
        <dbReference type="ARBA" id="ARBA00005051"/>
    </source>
</evidence>
<dbReference type="GO" id="GO:0003848">
    <property type="term" value="F:2-amino-4-hydroxy-6-hydroxymethyldihydropteridine diphosphokinase activity"/>
    <property type="evidence" value="ECO:0007669"/>
    <property type="project" value="UniProtKB-EC"/>
</dbReference>
<comment type="function">
    <text evidence="10">Catalyzes the transfer of pyrophosphate from adenosine triphosphate (ATP) to 6-hydroxymethyl-7,8-dihydropterin, an enzymatic step in folate biosynthesis pathway.</text>
</comment>
<dbReference type="GO" id="GO:0005524">
    <property type="term" value="F:ATP binding"/>
    <property type="evidence" value="ECO:0007669"/>
    <property type="project" value="UniProtKB-KW"/>
</dbReference>
<name>A0A953M2B0_9BACT</name>
<dbReference type="PANTHER" id="PTHR43071">
    <property type="entry name" value="2-AMINO-4-HYDROXY-6-HYDROXYMETHYLDIHYDROPTERIDINE PYROPHOSPHOKINASE"/>
    <property type="match status" value="1"/>
</dbReference>
<gene>
    <name evidence="15" type="primary">folK</name>
    <name evidence="15" type="ORF">K8I29_15520</name>
</gene>
<evidence type="ECO:0000256" key="2">
    <source>
        <dbReference type="ARBA" id="ARBA00005810"/>
    </source>
</evidence>
<comment type="caution">
    <text evidence="15">The sequence shown here is derived from an EMBL/GenBank/DDBJ whole genome shotgun (WGS) entry which is preliminary data.</text>
</comment>
<evidence type="ECO:0000256" key="11">
    <source>
        <dbReference type="ARBA" id="ARBA00029766"/>
    </source>
</evidence>
<keyword evidence="5 15" id="KW-0808">Transferase</keyword>
<feature type="compositionally biased region" description="Basic and acidic residues" evidence="13">
    <location>
        <begin position="146"/>
        <end position="162"/>
    </location>
</feature>
<dbReference type="GO" id="GO:0046656">
    <property type="term" value="P:folic acid biosynthetic process"/>
    <property type="evidence" value="ECO:0007669"/>
    <property type="project" value="UniProtKB-KW"/>
</dbReference>
<comment type="pathway">
    <text evidence="1">Cofactor biosynthesis; tetrahydrofolate biosynthesis; 2-amino-4-hydroxy-6-hydroxymethyl-7,8-dihydropteridine diphosphate from 7,8-dihydroneopterin triphosphate: step 4/4.</text>
</comment>
<evidence type="ECO:0000313" key="15">
    <source>
        <dbReference type="EMBL" id="MBZ0157607.1"/>
    </source>
</evidence>
<evidence type="ECO:0000256" key="4">
    <source>
        <dbReference type="ARBA" id="ARBA00016218"/>
    </source>
</evidence>
<evidence type="ECO:0000313" key="16">
    <source>
        <dbReference type="Proteomes" id="UP000705867"/>
    </source>
</evidence>
<feature type="domain" description="7,8-dihydro-6-hydroxymethylpterin-pyrophosphokinase" evidence="14">
    <location>
        <begin position="6"/>
        <end position="132"/>
    </location>
</feature>
<sequence length="162" mass="18382">MAIIHIGIGSNLGDRESHCDRALEEMKARGIRITKVSSRYETEPWGMREQPNFINMAVEAETDLSPEGLLAALKEIERTVGRRTTFLWGPRVIDLDILFYDDAIIDGACLRIPHPLLHTRSFVLLPLAEIAPGKMHPVLRKTVGQLKEERKSDEDAERKEQI</sequence>
<keyword evidence="9" id="KW-0289">Folate biosynthesis</keyword>
<evidence type="ECO:0000256" key="9">
    <source>
        <dbReference type="ARBA" id="ARBA00022909"/>
    </source>
</evidence>
<accession>A0A953M2B0</accession>
<dbReference type="CDD" id="cd00483">
    <property type="entry name" value="HPPK"/>
    <property type="match status" value="1"/>
</dbReference>
<protein>
    <recommendedName>
        <fullName evidence="4">2-amino-4-hydroxy-6-hydroxymethyldihydropteridine pyrophosphokinase</fullName>
        <ecNumber evidence="3">2.7.6.3</ecNumber>
    </recommendedName>
    <alternativeName>
        <fullName evidence="11">6-hydroxymethyl-7,8-dihydropterin pyrophosphokinase</fullName>
    </alternativeName>
    <alternativeName>
        <fullName evidence="12">7,8-dihydro-6-hydroxymethylpterin-pyrophosphokinase</fullName>
    </alternativeName>
</protein>
<reference evidence="15" key="1">
    <citation type="journal article" date="2021" name="bioRxiv">
        <title>Unraveling nitrogen, sulfur and carbon metabolic pathways and microbial community transcriptional responses to substrate deprivation and toxicity stresses in a bioreactor mimicking anoxic brackish coastal sediment conditions.</title>
        <authorList>
            <person name="Martins P.D."/>
            <person name="Echeveste M.J."/>
            <person name="Arshad A."/>
            <person name="Kurth J."/>
            <person name="Ouboter H."/>
            <person name="Jetten M.S.M."/>
            <person name="Welte C.U."/>
        </authorList>
    </citation>
    <scope>NUCLEOTIDE SEQUENCE</scope>
    <source>
        <strain evidence="15">MAG_39</strain>
    </source>
</reference>
<dbReference type="InterPro" id="IPR000550">
    <property type="entry name" value="Hppk"/>
</dbReference>
<dbReference type="Gene3D" id="3.30.70.560">
    <property type="entry name" value="7,8-Dihydro-6-hydroxymethylpterin-pyrophosphokinase HPPK"/>
    <property type="match status" value="1"/>
</dbReference>
<keyword evidence="6" id="KW-0547">Nucleotide-binding</keyword>
<evidence type="ECO:0000256" key="12">
    <source>
        <dbReference type="ARBA" id="ARBA00033413"/>
    </source>
</evidence>
<keyword evidence="7" id="KW-0418">Kinase</keyword>
<dbReference type="EC" id="2.7.6.3" evidence="3"/>
<feature type="region of interest" description="Disordered" evidence="13">
    <location>
        <begin position="143"/>
        <end position="162"/>
    </location>
</feature>
<comment type="similarity">
    <text evidence="2">Belongs to the HPPK family.</text>
</comment>
<dbReference type="PANTHER" id="PTHR43071:SF1">
    <property type="entry name" value="2-AMINO-4-HYDROXY-6-HYDROXYMETHYLDIHYDROPTERIDINE PYROPHOSPHOKINASE"/>
    <property type="match status" value="1"/>
</dbReference>
<dbReference type="SUPFAM" id="SSF55083">
    <property type="entry name" value="6-hydroxymethyl-7,8-dihydropterin pyrophosphokinase, HPPK"/>
    <property type="match status" value="1"/>
</dbReference>
<evidence type="ECO:0000256" key="6">
    <source>
        <dbReference type="ARBA" id="ARBA00022741"/>
    </source>
</evidence>
<dbReference type="GO" id="GO:0016301">
    <property type="term" value="F:kinase activity"/>
    <property type="evidence" value="ECO:0007669"/>
    <property type="project" value="UniProtKB-KW"/>
</dbReference>
<dbReference type="EMBL" id="JAIOIV010000121">
    <property type="protein sequence ID" value="MBZ0157607.1"/>
    <property type="molecule type" value="Genomic_DNA"/>
</dbReference>